<proteinExistence type="predicted"/>
<accession>A0A0A9A9H9</accession>
<reference evidence="1" key="1">
    <citation type="submission" date="2014-09" db="EMBL/GenBank/DDBJ databases">
        <authorList>
            <person name="Magalhaes I.L.F."/>
            <person name="Oliveira U."/>
            <person name="Santos F.R."/>
            <person name="Vidigal T.H.D.A."/>
            <person name="Brescovit A.D."/>
            <person name="Santos A.J."/>
        </authorList>
    </citation>
    <scope>NUCLEOTIDE SEQUENCE</scope>
    <source>
        <tissue evidence="1">Shoot tissue taken approximately 20 cm above the soil surface</tissue>
    </source>
</reference>
<organism evidence="1">
    <name type="scientific">Arundo donax</name>
    <name type="common">Giant reed</name>
    <name type="synonym">Donax arundinaceus</name>
    <dbReference type="NCBI Taxonomy" id="35708"/>
    <lineage>
        <taxon>Eukaryota</taxon>
        <taxon>Viridiplantae</taxon>
        <taxon>Streptophyta</taxon>
        <taxon>Embryophyta</taxon>
        <taxon>Tracheophyta</taxon>
        <taxon>Spermatophyta</taxon>
        <taxon>Magnoliopsida</taxon>
        <taxon>Liliopsida</taxon>
        <taxon>Poales</taxon>
        <taxon>Poaceae</taxon>
        <taxon>PACMAD clade</taxon>
        <taxon>Arundinoideae</taxon>
        <taxon>Arundineae</taxon>
        <taxon>Arundo</taxon>
    </lineage>
</organism>
<evidence type="ECO:0000313" key="1">
    <source>
        <dbReference type="EMBL" id="JAD47746.1"/>
    </source>
</evidence>
<dbReference type="AlphaFoldDB" id="A0A0A9A9H9"/>
<dbReference type="EMBL" id="GBRH01250149">
    <property type="protein sequence ID" value="JAD47746.1"/>
    <property type="molecule type" value="Transcribed_RNA"/>
</dbReference>
<name>A0A0A9A9H9_ARUDO</name>
<protein>
    <submittedName>
        <fullName evidence="1">Uncharacterized protein</fullName>
    </submittedName>
</protein>
<sequence>MQDLMVMALTQKHTLATVVHGPTIHCHTNNNK</sequence>
<reference evidence="1" key="2">
    <citation type="journal article" date="2015" name="Data Brief">
        <title>Shoot transcriptome of the giant reed, Arundo donax.</title>
        <authorList>
            <person name="Barrero R.A."/>
            <person name="Guerrero F.D."/>
            <person name="Moolhuijzen P."/>
            <person name="Goolsby J.A."/>
            <person name="Tidwell J."/>
            <person name="Bellgard S.E."/>
            <person name="Bellgard M.I."/>
        </authorList>
    </citation>
    <scope>NUCLEOTIDE SEQUENCE</scope>
    <source>
        <tissue evidence="1">Shoot tissue taken approximately 20 cm above the soil surface</tissue>
    </source>
</reference>